<sequence length="211" mass="23274">MKKWCYLFCGLLLSGCATKDIIPAEEYDPTKHARIRIFAFNGNGAGFYVGMDCKENPKGTHIMAAGLDKLLGVGQTQKRIGMTQTRASDIAQTDNYIFSEYVIPAGKPVNILPALTRFKTSCPTAGKPCTVTSEDLCQRTTKPSKVRTAIYKITTFGIYDGDGSQSGDERSFIPQAGKQYEYIPSGCKVNINDITEEEIQPVSLNKVYRCE</sequence>
<dbReference type="PATRIC" id="fig|1263832.3.peg.339"/>
<keyword evidence="1" id="KW-0732">Signal</keyword>
<protein>
    <submittedName>
        <fullName evidence="2">Lipoprotein</fullName>
    </submittedName>
</protein>
<organism evidence="2 3">
    <name type="scientific">Bibersteinia trehalosi USDA-ARS-USMARC-190</name>
    <dbReference type="NCBI Taxonomy" id="1263832"/>
    <lineage>
        <taxon>Bacteria</taxon>
        <taxon>Pseudomonadati</taxon>
        <taxon>Pseudomonadota</taxon>
        <taxon>Gammaproteobacteria</taxon>
        <taxon>Pasteurellales</taxon>
        <taxon>Pasteurellaceae</taxon>
        <taxon>Bibersteinia</taxon>
    </lineage>
</organism>
<dbReference type="PROSITE" id="PS51257">
    <property type="entry name" value="PROKAR_LIPOPROTEIN"/>
    <property type="match status" value="1"/>
</dbReference>
<dbReference type="KEGG" id="btra:F544_3380"/>
<feature type="signal peptide" evidence="1">
    <location>
        <begin position="1"/>
        <end position="19"/>
    </location>
</feature>
<gene>
    <name evidence="2" type="ORF">F544_3380</name>
</gene>
<dbReference type="AlphaFoldDB" id="W0R531"/>
<evidence type="ECO:0000256" key="1">
    <source>
        <dbReference type="SAM" id="SignalP"/>
    </source>
</evidence>
<dbReference type="RefSeq" id="WP_025288865.1">
    <property type="nucleotide sequence ID" value="NZ_CP006956.1"/>
</dbReference>
<proteinExistence type="predicted"/>
<dbReference type="Proteomes" id="UP000019086">
    <property type="component" value="Chromosome"/>
</dbReference>
<evidence type="ECO:0000313" key="3">
    <source>
        <dbReference type="Proteomes" id="UP000019086"/>
    </source>
</evidence>
<dbReference type="EMBL" id="CP006956">
    <property type="protein sequence ID" value="AHG85572.1"/>
    <property type="molecule type" value="Genomic_DNA"/>
</dbReference>
<reference evidence="2 3" key="1">
    <citation type="submission" date="2013-12" db="EMBL/GenBank/DDBJ databases">
        <title>Annotation of the Bibersteinia trehalosi USDA-ARS-USMARC-190 complete genome.</title>
        <authorList>
            <person name="Harhay G.P."/>
            <person name="McVey S."/>
            <person name="Clawson M.L."/>
            <person name="Bono J."/>
            <person name="Heaton M.P."/>
            <person name="Chitko-Mckown C.G."/>
            <person name="Harhay D.M."/>
            <person name="Smith T.P.L."/>
        </authorList>
    </citation>
    <scope>NUCLEOTIDE SEQUENCE [LARGE SCALE GENOMIC DNA]</scope>
    <source>
        <strain evidence="2 3">USDA-ARS-USMARC-190</strain>
    </source>
</reference>
<keyword evidence="2" id="KW-0449">Lipoprotein</keyword>
<feature type="chain" id="PRO_5004793757" evidence="1">
    <location>
        <begin position="20"/>
        <end position="211"/>
    </location>
</feature>
<accession>W0R531</accession>
<dbReference type="HOGENOM" id="CLU_115771_0_0_6"/>
<evidence type="ECO:0000313" key="2">
    <source>
        <dbReference type="EMBL" id="AHG85572.1"/>
    </source>
</evidence>
<name>W0R531_BIBTR</name>